<dbReference type="InterPro" id="IPR001851">
    <property type="entry name" value="ABC_transp_permease"/>
</dbReference>
<feature type="transmembrane region" description="Helical" evidence="7">
    <location>
        <begin position="139"/>
        <end position="156"/>
    </location>
</feature>
<dbReference type="PANTHER" id="PTHR30482">
    <property type="entry name" value="HIGH-AFFINITY BRANCHED-CHAIN AMINO ACID TRANSPORT SYSTEM PERMEASE"/>
    <property type="match status" value="1"/>
</dbReference>
<feature type="transmembrane region" description="Helical" evidence="7">
    <location>
        <begin position="245"/>
        <end position="267"/>
    </location>
</feature>
<comment type="subcellular location">
    <subcellularLocation>
        <location evidence="1">Cell membrane</location>
        <topology evidence="1">Multi-pass membrane protein</topology>
    </subcellularLocation>
</comment>
<feature type="transmembrane region" description="Helical" evidence="7">
    <location>
        <begin position="188"/>
        <end position="208"/>
    </location>
</feature>
<reference evidence="8 9" key="1">
    <citation type="submission" date="2015-11" db="EMBL/GenBank/DDBJ databases">
        <title>Genome sequence of Pyrodictium occultum PL-19, a marine hyperthermophilic archaeon isolated from Volcano, Italy.</title>
        <authorList>
            <person name="Utturkar S."/>
            <person name="Huber H."/>
            <person name="Leptihn S."/>
            <person name="Brown S."/>
            <person name="Stetter K.O."/>
            <person name="Podar M."/>
        </authorList>
    </citation>
    <scope>NUCLEOTIDE SEQUENCE [LARGE SCALE GENOMIC DNA]</scope>
    <source>
        <strain evidence="8 9">PL-19</strain>
    </source>
</reference>
<dbReference type="AlphaFoldDB" id="A0A0V8RWQ6"/>
<evidence type="ECO:0000256" key="4">
    <source>
        <dbReference type="ARBA" id="ARBA00022989"/>
    </source>
</evidence>
<evidence type="ECO:0000256" key="6">
    <source>
        <dbReference type="SAM" id="MobiDB-lite"/>
    </source>
</evidence>
<proteinExistence type="predicted"/>
<dbReference type="EMBL" id="LNTB01000001">
    <property type="protein sequence ID" value="KSW12505.1"/>
    <property type="molecule type" value="Genomic_DNA"/>
</dbReference>
<feature type="transmembrane region" description="Helical" evidence="7">
    <location>
        <begin position="14"/>
        <end position="32"/>
    </location>
</feature>
<feature type="transmembrane region" description="Helical" evidence="7">
    <location>
        <begin position="105"/>
        <end position="127"/>
    </location>
</feature>
<feature type="transmembrane region" description="Helical" evidence="7">
    <location>
        <begin position="44"/>
        <end position="65"/>
    </location>
</feature>
<evidence type="ECO:0008006" key="10">
    <source>
        <dbReference type="Google" id="ProtNLM"/>
    </source>
</evidence>
<feature type="region of interest" description="Disordered" evidence="6">
    <location>
        <begin position="365"/>
        <end position="385"/>
    </location>
</feature>
<evidence type="ECO:0000256" key="7">
    <source>
        <dbReference type="SAM" id="Phobius"/>
    </source>
</evidence>
<evidence type="ECO:0000256" key="3">
    <source>
        <dbReference type="ARBA" id="ARBA00022692"/>
    </source>
</evidence>
<keyword evidence="9" id="KW-1185">Reference proteome</keyword>
<feature type="transmembrane region" description="Helical" evidence="7">
    <location>
        <begin position="279"/>
        <end position="305"/>
    </location>
</feature>
<accession>A0A0V8RWQ6</accession>
<dbReference type="Proteomes" id="UP000053352">
    <property type="component" value="Unassembled WGS sequence"/>
</dbReference>
<dbReference type="STRING" id="2309.CF15_07225"/>
<dbReference type="CDD" id="cd06581">
    <property type="entry name" value="TM_PBP1_LivM_like"/>
    <property type="match status" value="1"/>
</dbReference>
<evidence type="ECO:0000256" key="2">
    <source>
        <dbReference type="ARBA" id="ARBA00022475"/>
    </source>
</evidence>
<organism evidence="8 9">
    <name type="scientific">Pyrodictium occultum</name>
    <dbReference type="NCBI Taxonomy" id="2309"/>
    <lineage>
        <taxon>Archaea</taxon>
        <taxon>Thermoproteota</taxon>
        <taxon>Thermoprotei</taxon>
        <taxon>Desulfurococcales</taxon>
        <taxon>Pyrodictiaceae</taxon>
        <taxon>Pyrodictium</taxon>
    </lineage>
</organism>
<feature type="transmembrane region" description="Helical" evidence="7">
    <location>
        <begin position="326"/>
        <end position="342"/>
    </location>
</feature>
<keyword evidence="3 7" id="KW-0812">Transmembrane</keyword>
<name>A0A0V8RWQ6_PYROC</name>
<gene>
    <name evidence="8" type="ORF">CF15_07225</name>
</gene>
<keyword evidence="2" id="KW-1003">Cell membrane</keyword>
<dbReference type="InterPro" id="IPR043428">
    <property type="entry name" value="LivM-like"/>
</dbReference>
<sequence length="385" mass="40851">MAIPVIGVALQPSFWLWVAVYSIVALSLNLEAGITGIPNFGKHLPVIIGAVVAAALPGYLGVALLPESLKQQLASTTGGSLNYAGEYNAFIAEALTKYYAAHPGLAAGLFLLVLVVAAALGAVVGWLAAYPAARLRADYLAILLLAAAEATLRVAYNAPQLGGTLGLTVPNTLVWLDSMLRGAGVPHAHTVSVLLITLLIAALTYAYMELLARAPVGRLLKSIRENEVAAESLGKDVARIKLKTLMVGSALAALAGALFMTWSLGWIATTYNRVSWTFWVWAMMILGGMANNLGVLLGVFTLVLVRQMITYNKTAIAPYLPFDPAWLDYLVLGSLLVILLMVRPQGLLPEKTTYPLPRKRLEEKAQGLRAGGAQPAVEVEGGSKV</sequence>
<evidence type="ECO:0000256" key="1">
    <source>
        <dbReference type="ARBA" id="ARBA00004651"/>
    </source>
</evidence>
<dbReference type="GO" id="GO:0005886">
    <property type="term" value="C:plasma membrane"/>
    <property type="evidence" value="ECO:0007669"/>
    <property type="project" value="UniProtKB-SubCell"/>
</dbReference>
<dbReference type="RefSeq" id="WP_058371189.1">
    <property type="nucleotide sequence ID" value="NZ_LNTB01000001.1"/>
</dbReference>
<evidence type="ECO:0000313" key="8">
    <source>
        <dbReference type="EMBL" id="KSW12505.1"/>
    </source>
</evidence>
<dbReference type="Pfam" id="PF02653">
    <property type="entry name" value="BPD_transp_2"/>
    <property type="match status" value="1"/>
</dbReference>
<dbReference type="GO" id="GO:0015658">
    <property type="term" value="F:branched-chain amino acid transmembrane transporter activity"/>
    <property type="evidence" value="ECO:0007669"/>
    <property type="project" value="InterPro"/>
</dbReference>
<dbReference type="PANTHER" id="PTHR30482:SF1">
    <property type="entry name" value="BRANCHED-CHAIN AMINO ACID TRANSPORT PERMEASE PROTEIN LIVM-RELATED"/>
    <property type="match status" value="1"/>
</dbReference>
<keyword evidence="4 7" id="KW-1133">Transmembrane helix</keyword>
<dbReference type="OrthoDB" id="15394at2157"/>
<evidence type="ECO:0000256" key="5">
    <source>
        <dbReference type="ARBA" id="ARBA00023136"/>
    </source>
</evidence>
<keyword evidence="5 7" id="KW-0472">Membrane</keyword>
<protein>
    <recommendedName>
        <fullName evidence="10">Branched-chain amino acid ABC transporter permease</fullName>
    </recommendedName>
</protein>
<evidence type="ECO:0000313" key="9">
    <source>
        <dbReference type="Proteomes" id="UP000053352"/>
    </source>
</evidence>
<comment type="caution">
    <text evidence="8">The sequence shown here is derived from an EMBL/GenBank/DDBJ whole genome shotgun (WGS) entry which is preliminary data.</text>
</comment>